<protein>
    <recommendedName>
        <fullName evidence="2">Protein ninH</fullName>
    </recommendedName>
</protein>
<dbReference type="EMBL" id="KX987158">
    <property type="protein sequence ID" value="APU92782.1"/>
    <property type="molecule type" value="Genomic_DNA"/>
</dbReference>
<dbReference type="Gene3D" id="1.10.10.60">
    <property type="entry name" value="Homeodomain-like"/>
    <property type="match status" value="1"/>
</dbReference>
<evidence type="ECO:0000256" key="1">
    <source>
        <dbReference type="ARBA" id="ARBA00007139"/>
    </source>
</evidence>
<evidence type="ECO:0000313" key="4">
    <source>
        <dbReference type="Proteomes" id="UP000223290"/>
    </source>
</evidence>
<name>A0A1P8DTM3_9CAUD</name>
<comment type="similarity">
    <text evidence="1">Belongs to the ninH family.</text>
</comment>
<proteinExistence type="inferred from homology"/>
<reference evidence="4" key="1">
    <citation type="submission" date="2016-10" db="EMBL/GenBank/DDBJ databases">
        <title>Complete genome of Salmonella enterica bacteriophage Sasha.</title>
        <authorList>
            <person name="Zeng C."/>
            <person name="Xie Y."/>
            <person name="Gill J.J."/>
        </authorList>
    </citation>
    <scope>NUCLEOTIDE SEQUENCE [LARGE SCALE GENOMIC DNA]</scope>
</reference>
<evidence type="ECO:0000313" key="3">
    <source>
        <dbReference type="EMBL" id="APU92782.1"/>
    </source>
</evidence>
<organism evidence="3 4">
    <name type="scientific">Salmonella phage vB_SenS_Sasha</name>
    <dbReference type="NCBI Taxonomy" id="1913114"/>
    <lineage>
        <taxon>Viruses</taxon>
        <taxon>Duplodnaviria</taxon>
        <taxon>Heunggongvirae</taxon>
        <taxon>Uroviricota</taxon>
        <taxon>Caudoviricetes</taxon>
        <taxon>Sashavirus</taxon>
        <taxon>Sashavirus sasha</taxon>
    </lineage>
</organism>
<sequence length="62" mass="7157">MTHTIHELLPTTRGNITELARILDCDRGTLRKYIKDKKGEFHVIVNGKLFVKPGFKGRIKHD</sequence>
<dbReference type="Proteomes" id="UP000223290">
    <property type="component" value="Segment"/>
</dbReference>
<dbReference type="InterPro" id="IPR009057">
    <property type="entry name" value="Homeodomain-like_sf"/>
</dbReference>
<dbReference type="Pfam" id="PF06322">
    <property type="entry name" value="Phage_NinH"/>
    <property type="match status" value="1"/>
</dbReference>
<dbReference type="SUPFAM" id="SSF46689">
    <property type="entry name" value="Homeodomain-like"/>
    <property type="match status" value="1"/>
</dbReference>
<accession>A0A1P8DTM3</accession>
<evidence type="ECO:0000256" key="2">
    <source>
        <dbReference type="ARBA" id="ARBA00021621"/>
    </source>
</evidence>
<dbReference type="InterPro" id="IPR010454">
    <property type="entry name" value="Phage_NinH"/>
</dbReference>
<gene>
    <name evidence="3" type="ORF">CPTSasha_26</name>
</gene>
<keyword evidence="4" id="KW-1185">Reference proteome</keyword>